<sequence>MEHRVERVGALLTRELSNIIKHEVKDPRISEFVTITEVKVSKDLQTARVYYSVVGDRAREQTTGKALNEAANFIRVKLKPRITMRYIPTLKFFLDESFDNAERIYGILKKIGDEKKEKDGGPEVPAGPDGEDEKKESDK</sequence>
<evidence type="ECO:0000256" key="1">
    <source>
        <dbReference type="ARBA" id="ARBA00022517"/>
    </source>
</evidence>
<name>A0A1F7WFX0_9BACT</name>
<gene>
    <name evidence="2" type="primary">rbfA</name>
    <name evidence="4" type="ORF">A2008_10915</name>
</gene>
<comment type="function">
    <text evidence="2">One of several proteins that assist in the late maturation steps of the functional core of the 30S ribosomal subunit. Associates with free 30S ribosomal subunits (but not with 30S subunits that are part of 70S ribosomes or polysomes). Required for efficient processing of 16S rRNA. May interact with the 5'-terminal helix region of 16S rRNA.</text>
</comment>
<proteinExistence type="inferred from homology"/>
<dbReference type="PANTHER" id="PTHR33515:SF1">
    <property type="entry name" value="RIBOSOME-BINDING FACTOR A, CHLOROPLASTIC-RELATED"/>
    <property type="match status" value="1"/>
</dbReference>
<dbReference type="GO" id="GO:0030490">
    <property type="term" value="P:maturation of SSU-rRNA"/>
    <property type="evidence" value="ECO:0007669"/>
    <property type="project" value="UniProtKB-UniRule"/>
</dbReference>
<dbReference type="Pfam" id="PF02033">
    <property type="entry name" value="RBFA"/>
    <property type="match status" value="1"/>
</dbReference>
<dbReference type="InterPro" id="IPR020053">
    <property type="entry name" value="Ribosome-bd_factorA_CS"/>
</dbReference>
<evidence type="ECO:0000313" key="5">
    <source>
        <dbReference type="Proteomes" id="UP000178735"/>
    </source>
</evidence>
<dbReference type="InterPro" id="IPR000238">
    <property type="entry name" value="RbfA"/>
</dbReference>
<comment type="caution">
    <text evidence="4">The sequence shown here is derived from an EMBL/GenBank/DDBJ whole genome shotgun (WGS) entry which is preliminary data.</text>
</comment>
<feature type="region of interest" description="Disordered" evidence="3">
    <location>
        <begin position="114"/>
        <end position="139"/>
    </location>
</feature>
<keyword evidence="1 2" id="KW-0690">Ribosome biogenesis</keyword>
<evidence type="ECO:0000256" key="2">
    <source>
        <dbReference type="HAMAP-Rule" id="MF_00003"/>
    </source>
</evidence>
<evidence type="ECO:0000313" key="4">
    <source>
        <dbReference type="EMBL" id="OGM01721.1"/>
    </source>
</evidence>
<dbReference type="PANTHER" id="PTHR33515">
    <property type="entry name" value="RIBOSOME-BINDING FACTOR A, CHLOROPLASTIC-RELATED"/>
    <property type="match status" value="1"/>
</dbReference>
<comment type="similarity">
    <text evidence="2">Belongs to the RbfA family.</text>
</comment>
<comment type="subcellular location">
    <subcellularLocation>
        <location evidence="2">Cytoplasm</location>
    </subcellularLocation>
</comment>
<reference evidence="4 5" key="1">
    <citation type="journal article" date="2016" name="Nat. Commun.">
        <title>Thousands of microbial genomes shed light on interconnected biogeochemical processes in an aquifer system.</title>
        <authorList>
            <person name="Anantharaman K."/>
            <person name="Brown C.T."/>
            <person name="Hug L.A."/>
            <person name="Sharon I."/>
            <person name="Castelle C.J."/>
            <person name="Probst A.J."/>
            <person name="Thomas B.C."/>
            <person name="Singh A."/>
            <person name="Wilkins M.J."/>
            <person name="Karaoz U."/>
            <person name="Brodie E.L."/>
            <person name="Williams K.H."/>
            <person name="Hubbard S.S."/>
            <person name="Banfield J.F."/>
        </authorList>
    </citation>
    <scope>NUCLEOTIDE SEQUENCE [LARGE SCALE GENOMIC DNA]</scope>
</reference>
<protein>
    <recommendedName>
        <fullName evidence="2">Ribosome-binding factor A</fullName>
    </recommendedName>
</protein>
<dbReference type="SUPFAM" id="SSF89919">
    <property type="entry name" value="Ribosome-binding factor A, RbfA"/>
    <property type="match status" value="1"/>
</dbReference>
<dbReference type="InterPro" id="IPR023799">
    <property type="entry name" value="RbfA_dom_sf"/>
</dbReference>
<dbReference type="GO" id="GO:0005829">
    <property type="term" value="C:cytosol"/>
    <property type="evidence" value="ECO:0007669"/>
    <property type="project" value="TreeGrafter"/>
</dbReference>
<accession>A0A1F7WFX0</accession>
<dbReference type="STRING" id="1817813.A2008_10915"/>
<dbReference type="HAMAP" id="MF_00003">
    <property type="entry name" value="RbfA"/>
    <property type="match status" value="1"/>
</dbReference>
<dbReference type="Proteomes" id="UP000178735">
    <property type="component" value="Unassembled WGS sequence"/>
</dbReference>
<dbReference type="Gene3D" id="3.30.300.20">
    <property type="match status" value="1"/>
</dbReference>
<dbReference type="InterPro" id="IPR015946">
    <property type="entry name" value="KH_dom-like_a/b"/>
</dbReference>
<dbReference type="GO" id="GO:0043024">
    <property type="term" value="F:ribosomal small subunit binding"/>
    <property type="evidence" value="ECO:0007669"/>
    <property type="project" value="TreeGrafter"/>
</dbReference>
<comment type="subunit">
    <text evidence="2">Monomer. Binds 30S ribosomal subunits, but not 50S ribosomal subunits or 70S ribosomes.</text>
</comment>
<keyword evidence="2" id="KW-0963">Cytoplasm</keyword>
<evidence type="ECO:0000256" key="3">
    <source>
        <dbReference type="SAM" id="MobiDB-lite"/>
    </source>
</evidence>
<dbReference type="AlphaFoldDB" id="A0A1F7WFX0"/>
<dbReference type="EMBL" id="MGFH01000228">
    <property type="protein sequence ID" value="OGM01721.1"/>
    <property type="molecule type" value="Genomic_DNA"/>
</dbReference>
<organism evidence="4 5">
    <name type="scientific">Candidatus Wallbacteria bacterium GWC2_49_35</name>
    <dbReference type="NCBI Taxonomy" id="1817813"/>
    <lineage>
        <taxon>Bacteria</taxon>
        <taxon>Candidatus Walliibacteriota</taxon>
    </lineage>
</organism>
<dbReference type="PROSITE" id="PS01319">
    <property type="entry name" value="RBFA"/>
    <property type="match status" value="1"/>
</dbReference>
<dbReference type="NCBIfam" id="TIGR00082">
    <property type="entry name" value="rbfA"/>
    <property type="match status" value="1"/>
</dbReference>